<dbReference type="EMBL" id="CP035758">
    <property type="protein sequence ID" value="QBD77289.1"/>
    <property type="molecule type" value="Genomic_DNA"/>
</dbReference>
<dbReference type="InterPro" id="IPR047629">
    <property type="entry name" value="IS1182_transpos"/>
</dbReference>
<name>A0A4P6JPH9_KTERU</name>
<dbReference type="InterPro" id="IPR025668">
    <property type="entry name" value="Tnp_DDE_dom"/>
</dbReference>
<dbReference type="Proteomes" id="UP000290365">
    <property type="component" value="Chromosome"/>
</dbReference>
<dbReference type="Pfam" id="PF13751">
    <property type="entry name" value="DDE_Tnp_1_6"/>
    <property type="match status" value="1"/>
</dbReference>
<keyword evidence="4" id="KW-1185">Reference proteome</keyword>
<organism evidence="3 4">
    <name type="scientific">Ktedonosporobacter rubrisoli</name>
    <dbReference type="NCBI Taxonomy" id="2509675"/>
    <lineage>
        <taxon>Bacteria</taxon>
        <taxon>Bacillati</taxon>
        <taxon>Chloroflexota</taxon>
        <taxon>Ktedonobacteria</taxon>
        <taxon>Ktedonobacterales</taxon>
        <taxon>Ktedonosporobacteraceae</taxon>
        <taxon>Ktedonosporobacter</taxon>
    </lineage>
</organism>
<evidence type="ECO:0000259" key="1">
    <source>
        <dbReference type="Pfam" id="PF05598"/>
    </source>
</evidence>
<dbReference type="NCBIfam" id="NF033551">
    <property type="entry name" value="transpos_IS1182"/>
    <property type="match status" value="1"/>
</dbReference>
<sequence length="551" mass="62147">MSLKSQPINPVPEETVRIARAVYPKGNVSIHMRDELGTIYEDESFAALFPKDGQPAEAPWRFALVTIIQFAEGLSDRQAADAVRGRIYLKYALGLELSDSGFDASVLSEFRARLIAGQGEEQLLTAMLTLFKQRGWLKARGKQRTDSTHVLAKIRALNRLVCVGETLRHTLKCLAIVAPEWLREHSQPEWADCSGVRLEDSRLPSGEEERQEWIRHVGQDGANVLSALYEPEAPAWLREVPAVEILRRVWTQNYLWSEGKLCWRAADNIPPATLYLSSPYDVDAHYGKKRTTSWVGFKVHLTETREKDQPHLITHVETTTAPISDDVSTPTIHEGLRHKGLLPEQHIVDAGYVDAQLFHQSQQDYDIDLVGPPHPDVKWQARQQTGFAAGQFAIDWQTQQAVCPEGHASMSWTPAIDNRHNEVIKIKFSTKDCQSCPSRPLCTHSTRVPRRTITVRREQAHQALQRARARATTEEVKTLYAQRAGVEGTISQGVRVMGLRRSRYIGQEKTHLQHVATAAALNIVRVVRWQDGVPHAQTRHSPLLQLLRPVA</sequence>
<evidence type="ECO:0000259" key="2">
    <source>
        <dbReference type="Pfam" id="PF13751"/>
    </source>
</evidence>
<protein>
    <submittedName>
        <fullName evidence="3">IS1182 family transposase</fullName>
    </submittedName>
</protein>
<reference evidence="3 4" key="1">
    <citation type="submission" date="2019-01" db="EMBL/GenBank/DDBJ databases">
        <title>Ktedonosporobacter rubrisoli SCAWS-G2.</title>
        <authorList>
            <person name="Huang Y."/>
            <person name="Yan B."/>
        </authorList>
    </citation>
    <scope>NUCLEOTIDE SEQUENCE [LARGE SCALE GENOMIC DNA]</scope>
    <source>
        <strain evidence="3 4">SCAWS-G2</strain>
    </source>
</reference>
<accession>A0A4P6JPH9</accession>
<feature type="domain" description="Transposase InsH N-terminal" evidence="1">
    <location>
        <begin position="31"/>
        <end position="113"/>
    </location>
</feature>
<evidence type="ECO:0000313" key="3">
    <source>
        <dbReference type="EMBL" id="QBD77289.1"/>
    </source>
</evidence>
<evidence type="ECO:0000313" key="4">
    <source>
        <dbReference type="Proteomes" id="UP000290365"/>
    </source>
</evidence>
<gene>
    <name evidence="3" type="ORF">EPA93_15325</name>
</gene>
<dbReference type="OrthoDB" id="9774608at2"/>
<dbReference type="KEGG" id="kbs:EPA93_15325"/>
<dbReference type="Pfam" id="PF05598">
    <property type="entry name" value="DUF772"/>
    <property type="match status" value="1"/>
</dbReference>
<dbReference type="RefSeq" id="WP_129888352.1">
    <property type="nucleotide sequence ID" value="NZ_CP035758.1"/>
</dbReference>
<feature type="domain" description="Transposase DDE" evidence="2">
    <location>
        <begin position="402"/>
        <end position="526"/>
    </location>
</feature>
<dbReference type="PANTHER" id="PTHR35604:SF2">
    <property type="entry name" value="TRANSPOSASE INSH FOR INSERTION SEQUENCE ELEMENT IS5A-RELATED"/>
    <property type="match status" value="1"/>
</dbReference>
<proteinExistence type="predicted"/>
<dbReference type="InterPro" id="IPR008490">
    <property type="entry name" value="Transposase_InsH_N"/>
</dbReference>
<dbReference type="PANTHER" id="PTHR35604">
    <property type="entry name" value="TRANSPOSASE INSH FOR INSERTION SEQUENCE ELEMENT IS5A-RELATED"/>
    <property type="match status" value="1"/>
</dbReference>
<dbReference type="AlphaFoldDB" id="A0A4P6JPH9"/>